<evidence type="ECO:0000256" key="2">
    <source>
        <dbReference type="ARBA" id="ARBA00022679"/>
    </source>
</evidence>
<organism evidence="4">
    <name type="scientific">Caldilineaceae bacterium SB0661_bin_32</name>
    <dbReference type="NCBI Taxonomy" id="2605255"/>
    <lineage>
        <taxon>Bacteria</taxon>
        <taxon>Bacillati</taxon>
        <taxon>Chloroflexota</taxon>
        <taxon>Caldilineae</taxon>
        <taxon>Caldilineales</taxon>
        <taxon>Caldilineaceae</taxon>
    </lineage>
</organism>
<dbReference type="InterPro" id="IPR050362">
    <property type="entry name" value="Cation-dep_OMT"/>
</dbReference>
<evidence type="ECO:0000256" key="3">
    <source>
        <dbReference type="ARBA" id="ARBA00022691"/>
    </source>
</evidence>
<comment type="caution">
    <text evidence="4">The sequence shown here is derived from an EMBL/GenBank/DDBJ whole genome shotgun (WGS) entry which is preliminary data.</text>
</comment>
<accession>A0A6B1D660</accession>
<dbReference type="AlphaFoldDB" id="A0A6B1D660"/>
<name>A0A6B1D660_9CHLR</name>
<dbReference type="GO" id="GO:0032259">
    <property type="term" value="P:methylation"/>
    <property type="evidence" value="ECO:0007669"/>
    <property type="project" value="UniProtKB-KW"/>
</dbReference>
<dbReference type="Pfam" id="PF01596">
    <property type="entry name" value="Methyltransf_3"/>
    <property type="match status" value="1"/>
</dbReference>
<dbReference type="InterPro" id="IPR029063">
    <property type="entry name" value="SAM-dependent_MTases_sf"/>
</dbReference>
<dbReference type="GO" id="GO:0008171">
    <property type="term" value="F:O-methyltransferase activity"/>
    <property type="evidence" value="ECO:0007669"/>
    <property type="project" value="InterPro"/>
</dbReference>
<gene>
    <name evidence="4" type="ORF">F4X14_08990</name>
</gene>
<dbReference type="Gene3D" id="3.40.50.150">
    <property type="entry name" value="Vaccinia Virus protein VP39"/>
    <property type="match status" value="1"/>
</dbReference>
<dbReference type="PANTHER" id="PTHR10509:SF14">
    <property type="entry name" value="CAFFEOYL-COA O-METHYLTRANSFERASE 3-RELATED"/>
    <property type="match status" value="1"/>
</dbReference>
<evidence type="ECO:0000313" key="4">
    <source>
        <dbReference type="EMBL" id="MYC95096.1"/>
    </source>
</evidence>
<keyword evidence="3" id="KW-0949">S-adenosyl-L-methionine</keyword>
<protein>
    <submittedName>
        <fullName evidence="4">O-methyltransferase</fullName>
    </submittedName>
</protein>
<dbReference type="PANTHER" id="PTHR10509">
    <property type="entry name" value="O-METHYLTRANSFERASE-RELATED"/>
    <property type="match status" value="1"/>
</dbReference>
<evidence type="ECO:0000256" key="1">
    <source>
        <dbReference type="ARBA" id="ARBA00022603"/>
    </source>
</evidence>
<dbReference type="EMBL" id="VXMH01000043">
    <property type="protein sequence ID" value="MYC95096.1"/>
    <property type="molecule type" value="Genomic_DNA"/>
</dbReference>
<keyword evidence="2 4" id="KW-0808">Transferase</keyword>
<dbReference type="PROSITE" id="PS51682">
    <property type="entry name" value="SAM_OMT_I"/>
    <property type="match status" value="1"/>
</dbReference>
<reference evidence="4" key="1">
    <citation type="submission" date="2019-09" db="EMBL/GenBank/DDBJ databases">
        <title>Characterisation of the sponge microbiome using genome-centric metagenomics.</title>
        <authorList>
            <person name="Engelberts J.P."/>
            <person name="Robbins S.J."/>
            <person name="De Goeij J.M."/>
            <person name="Aranda M."/>
            <person name="Bell S.C."/>
            <person name="Webster N.S."/>
        </authorList>
    </citation>
    <scope>NUCLEOTIDE SEQUENCE</scope>
    <source>
        <strain evidence="4">SB0661_bin_32</strain>
    </source>
</reference>
<dbReference type="SUPFAM" id="SSF53335">
    <property type="entry name" value="S-adenosyl-L-methionine-dependent methyltransferases"/>
    <property type="match status" value="1"/>
</dbReference>
<dbReference type="InterPro" id="IPR002935">
    <property type="entry name" value="SAM_O-MeTrfase"/>
</dbReference>
<proteinExistence type="predicted"/>
<dbReference type="GO" id="GO:0008757">
    <property type="term" value="F:S-adenosylmethionine-dependent methyltransferase activity"/>
    <property type="evidence" value="ECO:0007669"/>
    <property type="project" value="TreeGrafter"/>
</dbReference>
<sequence length="216" mass="24174">MSKLNEIDPYQQFLRDLFHSDDDGLSRLQEEAESEGIPNMSIGPEQGKFLQLLVQLTGARKVLEIGVLGGYSGTWIARALPEDGKLIGLELEQKHADFARKQWQRMGLASKIEVRVGPALKSLPHLTEEAPFDLIFIDADKGNYPAYLDYALQYSRPGTVILGDNVEMWGSLVDPEKQDWDWVQGMRSFARALSSHERLTSTVVPYPDGLAMAVVK</sequence>
<keyword evidence="1 4" id="KW-0489">Methyltransferase</keyword>